<evidence type="ECO:0000313" key="2">
    <source>
        <dbReference type="Proteomes" id="UP001194580"/>
    </source>
</evidence>
<protein>
    <submittedName>
        <fullName evidence="1">Uncharacterized protein</fullName>
    </submittedName>
</protein>
<accession>A0AAD4H023</accession>
<dbReference type="EMBL" id="JAAAIL010002733">
    <property type="protein sequence ID" value="KAG0254927.1"/>
    <property type="molecule type" value="Genomic_DNA"/>
</dbReference>
<gene>
    <name evidence="1" type="ORF">BGZ95_005906</name>
</gene>
<keyword evidence="2" id="KW-1185">Reference proteome</keyword>
<sequence length="85" mass="9317">MSFFGITFKVREAGALRRRAEHSSSVEHARNAAKATNHITTRTTTTRAANHKPTIPIALPQQHRNAVARDIGILAKPEEPGKPNP</sequence>
<organism evidence="1 2">
    <name type="scientific">Linnemannia exigua</name>
    <dbReference type="NCBI Taxonomy" id="604196"/>
    <lineage>
        <taxon>Eukaryota</taxon>
        <taxon>Fungi</taxon>
        <taxon>Fungi incertae sedis</taxon>
        <taxon>Mucoromycota</taxon>
        <taxon>Mortierellomycotina</taxon>
        <taxon>Mortierellomycetes</taxon>
        <taxon>Mortierellales</taxon>
        <taxon>Mortierellaceae</taxon>
        <taxon>Linnemannia</taxon>
    </lineage>
</organism>
<reference evidence="1" key="1">
    <citation type="journal article" date="2020" name="Fungal Divers.">
        <title>Resolving the Mortierellaceae phylogeny through synthesis of multi-gene phylogenetics and phylogenomics.</title>
        <authorList>
            <person name="Vandepol N."/>
            <person name="Liber J."/>
            <person name="Desiro A."/>
            <person name="Na H."/>
            <person name="Kennedy M."/>
            <person name="Barry K."/>
            <person name="Grigoriev I.V."/>
            <person name="Miller A.N."/>
            <person name="O'Donnell K."/>
            <person name="Stajich J.E."/>
            <person name="Bonito G."/>
        </authorList>
    </citation>
    <scope>NUCLEOTIDE SEQUENCE</scope>
    <source>
        <strain evidence="1">NRRL 28262</strain>
    </source>
</reference>
<evidence type="ECO:0000313" key="1">
    <source>
        <dbReference type="EMBL" id="KAG0254927.1"/>
    </source>
</evidence>
<name>A0AAD4H023_9FUNG</name>
<proteinExistence type="predicted"/>
<dbReference type="Proteomes" id="UP001194580">
    <property type="component" value="Unassembled WGS sequence"/>
</dbReference>
<feature type="non-terminal residue" evidence="1">
    <location>
        <position position="85"/>
    </location>
</feature>
<comment type="caution">
    <text evidence="1">The sequence shown here is derived from an EMBL/GenBank/DDBJ whole genome shotgun (WGS) entry which is preliminary data.</text>
</comment>
<dbReference type="AlphaFoldDB" id="A0AAD4H023"/>